<protein>
    <submittedName>
        <fullName evidence="1">Uncharacterized protein</fullName>
    </submittedName>
</protein>
<dbReference type="EMBL" id="MLJW01000012">
    <property type="protein sequence ID" value="OIR14163.1"/>
    <property type="molecule type" value="Genomic_DNA"/>
</dbReference>
<accession>A0A1J5T1X6</accession>
<gene>
    <name evidence="1" type="ORF">GALL_46240</name>
</gene>
<sequence>MGRQRNIKFVGTKANLIFYERKGGYYIRTKPVTVKQSRATHSSANNFGKASGLAKAIRLCAASILPFKPGRVLINSLNKNVYACLCNSNLTAAEALPFITGFEFNEKSKLAERFKIKIPIPVVNDEGIIVQLSAFNTKQQITAPAYTKKITLKIAAANINFKNPAVCSSNNVGLTIDYDNNSTAAQEINIPLTVTKGSLLLLMMALEYETHKNNFTKTVRDLRWMPAGIVNAVII</sequence>
<organism evidence="1">
    <name type="scientific">mine drainage metagenome</name>
    <dbReference type="NCBI Taxonomy" id="410659"/>
    <lineage>
        <taxon>unclassified sequences</taxon>
        <taxon>metagenomes</taxon>
        <taxon>ecological metagenomes</taxon>
    </lineage>
</organism>
<evidence type="ECO:0000313" key="1">
    <source>
        <dbReference type="EMBL" id="OIR14163.1"/>
    </source>
</evidence>
<reference evidence="1" key="1">
    <citation type="submission" date="2016-10" db="EMBL/GenBank/DDBJ databases">
        <title>Sequence of Gallionella enrichment culture.</title>
        <authorList>
            <person name="Poehlein A."/>
            <person name="Muehling M."/>
            <person name="Daniel R."/>
        </authorList>
    </citation>
    <scope>NUCLEOTIDE SEQUENCE</scope>
</reference>
<dbReference type="AlphaFoldDB" id="A0A1J5T1X6"/>
<name>A0A1J5T1X6_9ZZZZ</name>
<comment type="caution">
    <text evidence="1">The sequence shown here is derived from an EMBL/GenBank/DDBJ whole genome shotgun (WGS) entry which is preliminary data.</text>
</comment>
<proteinExistence type="predicted"/>